<feature type="compositionally biased region" description="Basic and acidic residues" evidence="1">
    <location>
        <begin position="124"/>
        <end position="133"/>
    </location>
</feature>
<evidence type="ECO:0000313" key="3">
    <source>
        <dbReference type="Proteomes" id="UP000240493"/>
    </source>
</evidence>
<protein>
    <submittedName>
        <fullName evidence="2">Uncharacterized protein</fullName>
    </submittedName>
</protein>
<feature type="compositionally biased region" description="Basic and acidic residues" evidence="1">
    <location>
        <begin position="42"/>
        <end position="51"/>
    </location>
</feature>
<feature type="compositionally biased region" description="Polar residues" evidence="1">
    <location>
        <begin position="144"/>
        <end position="153"/>
    </location>
</feature>
<feature type="region of interest" description="Disordered" evidence="1">
    <location>
        <begin position="1"/>
        <end position="51"/>
    </location>
</feature>
<dbReference type="EMBL" id="KZ679260">
    <property type="protein sequence ID" value="PTB41988.1"/>
    <property type="molecule type" value="Genomic_DNA"/>
</dbReference>
<dbReference type="Proteomes" id="UP000240493">
    <property type="component" value="Unassembled WGS sequence"/>
</dbReference>
<accession>A0A2T3ZAZ8</accession>
<feature type="compositionally biased region" description="Basic residues" evidence="1">
    <location>
        <begin position="155"/>
        <end position="168"/>
    </location>
</feature>
<organism evidence="2 3">
    <name type="scientific">Trichoderma asperellum (strain ATCC 204424 / CBS 433.97 / NBRC 101777)</name>
    <dbReference type="NCBI Taxonomy" id="1042311"/>
    <lineage>
        <taxon>Eukaryota</taxon>
        <taxon>Fungi</taxon>
        <taxon>Dikarya</taxon>
        <taxon>Ascomycota</taxon>
        <taxon>Pezizomycotina</taxon>
        <taxon>Sordariomycetes</taxon>
        <taxon>Hypocreomycetidae</taxon>
        <taxon>Hypocreales</taxon>
        <taxon>Hypocreaceae</taxon>
        <taxon>Trichoderma</taxon>
    </lineage>
</organism>
<feature type="region of interest" description="Disordered" evidence="1">
    <location>
        <begin position="103"/>
        <end position="168"/>
    </location>
</feature>
<dbReference type="OrthoDB" id="5413827at2759"/>
<dbReference type="AlphaFoldDB" id="A0A2T3ZAZ8"/>
<proteinExistence type="predicted"/>
<keyword evidence="3" id="KW-1185">Reference proteome</keyword>
<dbReference type="STRING" id="1042311.A0A2T3ZAZ8"/>
<sequence>MASPGPEPAPEVTTPNNNRAPHQKKKDRDLSDPDDASTSDAAFKKAAAESQRRSELILSYARLPNGQEIELPLDDDFIGFHALPRKGYYMRLLQLREQVNSQDKRALPESFKAPPPWVPDPTDDDARAHAHWGEDEENEENDCNSHGSRSAYNSRRPRKRVCRRPNRTPRAQRYHKKFYHLSKEFVLPEDESEEEELPEHIIRKTPPTFMGIPREIRMKIYHHLLVNKKPITVHGEWKQVRRSNSLRLSTGILSVCKIVHEEACVVLYGENVFLYLLRDPIYSQQAILSLATHDGDISAEDEGESGSEYEDEEESLFCNDHREKCIDIAKYAHLFRKIVVEAEHNRYSKATRESMAAAIKVFAKSSDGAPRDDTCNIRTLTIRVSPLWHEEEDEPGTGRFTFIDFFEAQAPVIKAIKTVDCQILHVEILTRYMSRLSSNSAITLSEDGSVRFTVDRRWERYHNMIRQGRAHQGVLDERDKVMQYRMSQMTNRTSTAIDELAKHVEAQCNERNFHQDTTMGLAINWPNLDFDDVDDVTY</sequence>
<evidence type="ECO:0000313" key="2">
    <source>
        <dbReference type="EMBL" id="PTB41988.1"/>
    </source>
</evidence>
<name>A0A2T3ZAZ8_TRIA4</name>
<evidence type="ECO:0000256" key="1">
    <source>
        <dbReference type="SAM" id="MobiDB-lite"/>
    </source>
</evidence>
<gene>
    <name evidence="2" type="ORF">M441DRAFT_136374</name>
</gene>
<reference evidence="2 3" key="1">
    <citation type="submission" date="2016-07" db="EMBL/GenBank/DDBJ databases">
        <title>Multiple horizontal gene transfer events from other fungi enriched the ability of initially mycotrophic Trichoderma (Ascomycota) to feed on dead plant biomass.</title>
        <authorList>
            <consortium name="DOE Joint Genome Institute"/>
            <person name="Aerts A."/>
            <person name="Atanasova L."/>
            <person name="Chenthamara K."/>
            <person name="Zhang J."/>
            <person name="Grujic M."/>
            <person name="Henrissat B."/>
            <person name="Kuo A."/>
            <person name="Salamov A."/>
            <person name="Lipzen A."/>
            <person name="Labutti K."/>
            <person name="Barry K."/>
            <person name="Miao Y."/>
            <person name="Rahimi M.J."/>
            <person name="Shen Q."/>
            <person name="Grigoriev I.V."/>
            <person name="Kubicek C.P."/>
            <person name="Druzhinina I.S."/>
        </authorList>
    </citation>
    <scope>NUCLEOTIDE SEQUENCE [LARGE SCALE GENOMIC DNA]</scope>
    <source>
        <strain evidence="2 3">CBS 433.97</strain>
    </source>
</reference>